<evidence type="ECO:0000313" key="3">
    <source>
        <dbReference type="Proteomes" id="UP000652761"/>
    </source>
</evidence>
<dbReference type="AlphaFoldDB" id="A0A843VPP3"/>
<dbReference type="EMBL" id="NMUH01001801">
    <property type="protein sequence ID" value="MQL95520.1"/>
    <property type="molecule type" value="Genomic_DNA"/>
</dbReference>
<comment type="caution">
    <text evidence="2">The sequence shown here is derived from an EMBL/GenBank/DDBJ whole genome shotgun (WGS) entry which is preliminary data.</text>
</comment>
<feature type="region of interest" description="Disordered" evidence="1">
    <location>
        <begin position="1"/>
        <end position="67"/>
    </location>
</feature>
<reference evidence="2" key="1">
    <citation type="submission" date="2017-07" db="EMBL/GenBank/DDBJ databases">
        <title>Taro Niue Genome Assembly and Annotation.</title>
        <authorList>
            <person name="Atibalentja N."/>
            <person name="Keating K."/>
            <person name="Fields C.J."/>
        </authorList>
    </citation>
    <scope>NUCLEOTIDE SEQUENCE</scope>
    <source>
        <strain evidence="2">Niue_2</strain>
        <tissue evidence="2">Leaf</tissue>
    </source>
</reference>
<evidence type="ECO:0000256" key="1">
    <source>
        <dbReference type="SAM" id="MobiDB-lite"/>
    </source>
</evidence>
<organism evidence="2 3">
    <name type="scientific">Colocasia esculenta</name>
    <name type="common">Wild taro</name>
    <name type="synonym">Arum esculentum</name>
    <dbReference type="NCBI Taxonomy" id="4460"/>
    <lineage>
        <taxon>Eukaryota</taxon>
        <taxon>Viridiplantae</taxon>
        <taxon>Streptophyta</taxon>
        <taxon>Embryophyta</taxon>
        <taxon>Tracheophyta</taxon>
        <taxon>Spermatophyta</taxon>
        <taxon>Magnoliopsida</taxon>
        <taxon>Liliopsida</taxon>
        <taxon>Araceae</taxon>
        <taxon>Aroideae</taxon>
        <taxon>Colocasieae</taxon>
        <taxon>Colocasia</taxon>
    </lineage>
</organism>
<protein>
    <submittedName>
        <fullName evidence="2">Uncharacterized protein</fullName>
    </submittedName>
</protein>
<proteinExistence type="predicted"/>
<feature type="compositionally biased region" description="Polar residues" evidence="1">
    <location>
        <begin position="21"/>
        <end position="35"/>
    </location>
</feature>
<name>A0A843VPP3_COLES</name>
<dbReference type="Proteomes" id="UP000652761">
    <property type="component" value="Unassembled WGS sequence"/>
</dbReference>
<gene>
    <name evidence="2" type="ORF">Taro_028189</name>
</gene>
<sequence length="67" mass="6741">MVRGGRSGRGSTSSGAPSTSVDRGSTPIGSASWPTTPVVPATEVESHHPAAEEVAQPAGRQPCWISG</sequence>
<evidence type="ECO:0000313" key="2">
    <source>
        <dbReference type="EMBL" id="MQL95520.1"/>
    </source>
</evidence>
<feature type="compositionally biased region" description="Low complexity" evidence="1">
    <location>
        <begin position="9"/>
        <end position="20"/>
    </location>
</feature>
<keyword evidence="3" id="KW-1185">Reference proteome</keyword>
<accession>A0A843VPP3</accession>